<dbReference type="InParanoid" id="A0A059B5E0"/>
<dbReference type="EMBL" id="KK198760">
    <property type="protein sequence ID" value="KCW61338.1"/>
    <property type="molecule type" value="Genomic_DNA"/>
</dbReference>
<gene>
    <name evidence="1" type="ORF">EUGRSUZ_H04081</name>
</gene>
<dbReference type="AlphaFoldDB" id="A0A059B5E0"/>
<organism evidence="1">
    <name type="scientific">Eucalyptus grandis</name>
    <name type="common">Flooded gum</name>
    <dbReference type="NCBI Taxonomy" id="71139"/>
    <lineage>
        <taxon>Eukaryota</taxon>
        <taxon>Viridiplantae</taxon>
        <taxon>Streptophyta</taxon>
        <taxon>Embryophyta</taxon>
        <taxon>Tracheophyta</taxon>
        <taxon>Spermatophyta</taxon>
        <taxon>Magnoliopsida</taxon>
        <taxon>eudicotyledons</taxon>
        <taxon>Gunneridae</taxon>
        <taxon>Pentapetalae</taxon>
        <taxon>rosids</taxon>
        <taxon>malvids</taxon>
        <taxon>Myrtales</taxon>
        <taxon>Myrtaceae</taxon>
        <taxon>Myrtoideae</taxon>
        <taxon>Eucalypteae</taxon>
        <taxon>Eucalyptus</taxon>
    </lineage>
</organism>
<proteinExistence type="predicted"/>
<protein>
    <submittedName>
        <fullName evidence="1">Uncharacterized protein</fullName>
    </submittedName>
</protein>
<dbReference type="Gramene" id="KCW61338">
    <property type="protein sequence ID" value="KCW61338"/>
    <property type="gene ID" value="EUGRSUZ_H04081"/>
</dbReference>
<reference evidence="1" key="1">
    <citation type="submission" date="2013-07" db="EMBL/GenBank/DDBJ databases">
        <title>The genome of Eucalyptus grandis.</title>
        <authorList>
            <person name="Schmutz J."/>
            <person name="Hayes R."/>
            <person name="Myburg A."/>
            <person name="Tuskan G."/>
            <person name="Grattapaglia D."/>
            <person name="Rokhsar D.S."/>
        </authorList>
    </citation>
    <scope>NUCLEOTIDE SEQUENCE</scope>
    <source>
        <tissue evidence="1">Leaf extractions</tissue>
    </source>
</reference>
<accession>A0A059B5E0</accession>
<evidence type="ECO:0000313" key="1">
    <source>
        <dbReference type="EMBL" id="KCW61338.1"/>
    </source>
</evidence>
<name>A0A059B5E0_EUCGR</name>
<sequence>MPDDLCFYAWRCKPHVMLLKLESSRSSTCICFLDHELRLSLISVIVSRKNHGRHVPDSILFALQIHLHQFNILILLYLL</sequence>